<keyword evidence="4" id="KW-1185">Reference proteome</keyword>
<evidence type="ECO:0000259" key="2">
    <source>
        <dbReference type="Pfam" id="PF02347"/>
    </source>
</evidence>
<dbReference type="Proteomes" id="UP000291483">
    <property type="component" value="Unassembled WGS sequence"/>
</dbReference>
<dbReference type="PANTHER" id="PTHR42806:SF1">
    <property type="entry name" value="GLYCINE DEHYDROGENASE (DECARBOXYLATING)"/>
    <property type="match status" value="1"/>
</dbReference>
<name>A0A4V2GB08_9MICO</name>
<dbReference type="InterPro" id="IPR049315">
    <property type="entry name" value="GDC-P_N"/>
</dbReference>
<feature type="domain" description="Glycine cleavage system P-protein N-terminal" evidence="2">
    <location>
        <begin position="9"/>
        <end position="452"/>
    </location>
</feature>
<dbReference type="GO" id="GO:0004375">
    <property type="term" value="F:glycine dehydrogenase (decarboxylating) activity"/>
    <property type="evidence" value="ECO:0007669"/>
    <property type="project" value="InterPro"/>
</dbReference>
<dbReference type="EMBL" id="SHLC01000001">
    <property type="protein sequence ID" value="RZU66316.1"/>
    <property type="molecule type" value="Genomic_DNA"/>
</dbReference>
<dbReference type="NCBIfam" id="NF001696">
    <property type="entry name" value="PRK00451.1"/>
    <property type="match status" value="1"/>
</dbReference>
<dbReference type="OrthoDB" id="9801272at2"/>
<comment type="caution">
    <text evidence="3">The sequence shown here is derived from an EMBL/GenBank/DDBJ whole genome shotgun (WGS) entry which is preliminary data.</text>
</comment>
<gene>
    <name evidence="3" type="ORF">EV379_2670</name>
</gene>
<evidence type="ECO:0000313" key="3">
    <source>
        <dbReference type="EMBL" id="RZU66316.1"/>
    </source>
</evidence>
<keyword evidence="1" id="KW-0560">Oxidoreductase</keyword>
<dbReference type="Pfam" id="PF02347">
    <property type="entry name" value="GDC-P"/>
    <property type="match status" value="1"/>
</dbReference>
<dbReference type="GO" id="GO:0009116">
    <property type="term" value="P:nucleoside metabolic process"/>
    <property type="evidence" value="ECO:0007669"/>
    <property type="project" value="InterPro"/>
</dbReference>
<dbReference type="SUPFAM" id="SSF53383">
    <property type="entry name" value="PLP-dependent transferases"/>
    <property type="match status" value="1"/>
</dbReference>
<protein>
    <submittedName>
        <fullName evidence="3">Glycine dehydrogenase subunit 1</fullName>
    </submittedName>
</protein>
<dbReference type="AlphaFoldDB" id="A0A4V2GB08"/>
<reference evidence="3 4" key="1">
    <citation type="submission" date="2019-02" db="EMBL/GenBank/DDBJ databases">
        <title>Sequencing the genomes of 1000 actinobacteria strains.</title>
        <authorList>
            <person name="Klenk H.-P."/>
        </authorList>
    </citation>
    <scope>NUCLEOTIDE SEQUENCE [LARGE SCALE GENOMIC DNA]</scope>
    <source>
        <strain evidence="3 4">DSM 18319</strain>
    </source>
</reference>
<evidence type="ECO:0000256" key="1">
    <source>
        <dbReference type="ARBA" id="ARBA00023002"/>
    </source>
</evidence>
<dbReference type="RefSeq" id="WP_130506533.1">
    <property type="nucleotide sequence ID" value="NZ_SHLC01000001.1"/>
</dbReference>
<dbReference type="Gene3D" id="3.90.1150.10">
    <property type="entry name" value="Aspartate Aminotransferase, domain 1"/>
    <property type="match status" value="1"/>
</dbReference>
<dbReference type="InterPro" id="IPR015422">
    <property type="entry name" value="PyrdxlP-dep_Trfase_small"/>
</dbReference>
<organism evidence="3 4">
    <name type="scientific">Microterricola gilva</name>
    <dbReference type="NCBI Taxonomy" id="393267"/>
    <lineage>
        <taxon>Bacteria</taxon>
        <taxon>Bacillati</taxon>
        <taxon>Actinomycetota</taxon>
        <taxon>Actinomycetes</taxon>
        <taxon>Micrococcales</taxon>
        <taxon>Microbacteriaceae</taxon>
        <taxon>Microterricola</taxon>
    </lineage>
</organism>
<sequence length="479" mass="50462">MTTPFVHPYIPNTAPATKAAMLAAVGAESIEEFYVDVPAEIRLGRALDLPAPFTAEADLTRHVEGLLGRNTPTTQRLSFLGAGTYNHYVPAVVDEVINRSEFLTAYAGEPYEDHGRFQALFQYQSLMAELLNMDVVNVPTYDGFQATATALSMAGRRSGRSGIVVVSDVLPDKLSRVRDFVSSNLALHHVPTVDGLADAAAVAALVNSAELAGDVAAIWVETPSYRGAVESGIRALADIAHAVGAVLVVGTDPVGYGVLTPPADQGADIVCGDIQSLGLHQWYGGAHAGFIAVHDDPSFIMEMPSRLFGLESTTVPGEYGFGDVAWDRTSFALREDGKEWVGTAAALWGIAAGVHLALMGPQGMAELGETLLSRTRYAQQQLAAIAGIRLTDSALHLREFEIDVAGAGLSAQGIVDALRSEGIEPGVVTGVSTLLVCVTELSSQADIDRLAEAVRALAETTTTTASDNNASDNTEEKSA</sequence>
<dbReference type="PANTHER" id="PTHR42806">
    <property type="entry name" value="GLYCINE CLEAVAGE SYSTEM P-PROTEIN"/>
    <property type="match status" value="1"/>
</dbReference>
<evidence type="ECO:0000313" key="4">
    <source>
        <dbReference type="Proteomes" id="UP000291483"/>
    </source>
</evidence>
<dbReference type="Gene3D" id="3.40.640.10">
    <property type="entry name" value="Type I PLP-dependent aspartate aminotransferase-like (Major domain)"/>
    <property type="match status" value="1"/>
</dbReference>
<proteinExistence type="predicted"/>
<dbReference type="InterPro" id="IPR023010">
    <property type="entry name" value="GcvPA"/>
</dbReference>
<accession>A0A4V2GB08</accession>
<dbReference type="InterPro" id="IPR015424">
    <property type="entry name" value="PyrdxlP-dep_Trfase"/>
</dbReference>
<dbReference type="InterPro" id="IPR015421">
    <property type="entry name" value="PyrdxlP-dep_Trfase_major"/>
</dbReference>